<dbReference type="PANTHER" id="PTHR21666">
    <property type="entry name" value="PEPTIDASE-RELATED"/>
    <property type="match status" value="1"/>
</dbReference>
<feature type="coiled-coil region" evidence="2">
    <location>
        <begin position="45"/>
        <end position="135"/>
    </location>
</feature>
<proteinExistence type="predicted"/>
<evidence type="ECO:0000256" key="4">
    <source>
        <dbReference type="SAM" id="SignalP"/>
    </source>
</evidence>
<dbReference type="InterPro" id="IPR016047">
    <property type="entry name" value="M23ase_b-sheet_dom"/>
</dbReference>
<reference evidence="6 7" key="1">
    <citation type="submission" date="2020-08" db="EMBL/GenBank/DDBJ databases">
        <title>Hymenobacter sp. S2-20-2 genome sequencing.</title>
        <authorList>
            <person name="Jin L."/>
        </authorList>
    </citation>
    <scope>NUCLEOTIDE SEQUENCE [LARGE SCALE GENOMIC DNA]</scope>
    <source>
        <strain evidence="6 7">S2-20-2</strain>
    </source>
</reference>
<dbReference type="KEGG" id="hsk:H4317_17060"/>
<dbReference type="InterPro" id="IPR011055">
    <property type="entry name" value="Dup_hybrid_motif"/>
</dbReference>
<evidence type="ECO:0000313" key="7">
    <source>
        <dbReference type="Proteomes" id="UP000515489"/>
    </source>
</evidence>
<keyword evidence="1 4" id="KW-0732">Signal</keyword>
<evidence type="ECO:0000256" key="3">
    <source>
        <dbReference type="SAM" id="MobiDB-lite"/>
    </source>
</evidence>
<dbReference type="Gene3D" id="6.10.250.3150">
    <property type="match status" value="1"/>
</dbReference>
<keyword evidence="2" id="KW-0175">Coiled coil</keyword>
<gene>
    <name evidence="6" type="ORF">H4317_17060</name>
</gene>
<evidence type="ECO:0000256" key="1">
    <source>
        <dbReference type="ARBA" id="ARBA00022729"/>
    </source>
</evidence>
<accession>A0A7G7W644</accession>
<feature type="region of interest" description="Disordered" evidence="3">
    <location>
        <begin position="280"/>
        <end position="312"/>
    </location>
</feature>
<evidence type="ECO:0000259" key="5">
    <source>
        <dbReference type="Pfam" id="PF01551"/>
    </source>
</evidence>
<dbReference type="InterPro" id="IPR050570">
    <property type="entry name" value="Cell_wall_metabolism_enzyme"/>
</dbReference>
<dbReference type="SUPFAM" id="SSF51261">
    <property type="entry name" value="Duplicated hybrid motif"/>
    <property type="match status" value="1"/>
</dbReference>
<feature type="chain" id="PRO_5028887616" evidence="4">
    <location>
        <begin position="30"/>
        <end position="463"/>
    </location>
</feature>
<feature type="signal peptide" evidence="4">
    <location>
        <begin position="1"/>
        <end position="29"/>
    </location>
</feature>
<sequence length="463" mass="51996">MPGRSKRWLAIVLLCSQLGALSLSSVLLAQRAQTTRRTTTTKKTKAQLERERQATLRRIRETSRILEQTQRQKEASLGQLNALKEKLTVQQGVIRNISSELYYIKTDVQQTETQVQKTKQNLEQLKAEYGRLIYAGSKTANSYNRIMFLFAAESFNQFMLRLRYIRQYSEVRQAQAAQIAGTQQRLSQQLNGLKVKQEQQGQLLNTQVAEKNNLVTLKTQQDQVVTKLSKQEQGLRQELADRQRAISRLDNLIADRVREEIARAARVAAAKAAARAAARERAERAAASTPGRTSTEAPARTYSEPAEPAEPVRTDRVTLTPETAVLSSSFADNRGSLLWPVAKGFISQRFGRHNHPVLKNVVVENRGIDIQTGSGEAVRSIFDGKVLTVASVPGMNNIVMIQHGEYFTVYAKLRSVSVSEGQTVKMRQQIGTVYTSSEGTSEVQFQVWRNSSNLNPENWLGRH</sequence>
<dbReference type="Gene3D" id="2.70.70.10">
    <property type="entry name" value="Glucose Permease (Domain IIA)"/>
    <property type="match status" value="1"/>
</dbReference>
<name>A0A7G7W644_9BACT</name>
<dbReference type="CDD" id="cd12797">
    <property type="entry name" value="M23_peptidase"/>
    <property type="match status" value="1"/>
</dbReference>
<keyword evidence="7" id="KW-1185">Reference proteome</keyword>
<dbReference type="AlphaFoldDB" id="A0A7G7W644"/>
<dbReference type="PANTHER" id="PTHR21666:SF289">
    <property type="entry name" value="L-ALA--D-GLU ENDOPEPTIDASE"/>
    <property type="match status" value="1"/>
</dbReference>
<organism evidence="6 7">
    <name type="scientific">Hymenobacter sediminicola</name>
    <dbReference type="NCBI Taxonomy" id="2761579"/>
    <lineage>
        <taxon>Bacteria</taxon>
        <taxon>Pseudomonadati</taxon>
        <taxon>Bacteroidota</taxon>
        <taxon>Cytophagia</taxon>
        <taxon>Cytophagales</taxon>
        <taxon>Hymenobacteraceae</taxon>
        <taxon>Hymenobacter</taxon>
    </lineage>
</organism>
<dbReference type="Pfam" id="PF01551">
    <property type="entry name" value="Peptidase_M23"/>
    <property type="match status" value="1"/>
</dbReference>
<dbReference type="EMBL" id="CP060202">
    <property type="protein sequence ID" value="QNH61837.1"/>
    <property type="molecule type" value="Genomic_DNA"/>
</dbReference>
<feature type="domain" description="M23ase beta-sheet core" evidence="5">
    <location>
        <begin position="365"/>
        <end position="456"/>
    </location>
</feature>
<evidence type="ECO:0000256" key="2">
    <source>
        <dbReference type="SAM" id="Coils"/>
    </source>
</evidence>
<dbReference type="RefSeq" id="WP_185887759.1">
    <property type="nucleotide sequence ID" value="NZ_CP060202.1"/>
</dbReference>
<dbReference type="Proteomes" id="UP000515489">
    <property type="component" value="Chromosome"/>
</dbReference>
<evidence type="ECO:0000313" key="6">
    <source>
        <dbReference type="EMBL" id="QNH61837.1"/>
    </source>
</evidence>
<protein>
    <submittedName>
        <fullName evidence="6">Peptidoglycan DD-metalloendopeptidase family protein</fullName>
    </submittedName>
</protein>
<dbReference type="GO" id="GO:0004222">
    <property type="term" value="F:metalloendopeptidase activity"/>
    <property type="evidence" value="ECO:0007669"/>
    <property type="project" value="TreeGrafter"/>
</dbReference>